<feature type="domain" description="DUF559" evidence="1">
    <location>
        <begin position="113"/>
        <end position="191"/>
    </location>
</feature>
<sequence length="225" mass="26663">MNSQSNGKLKTCWYCGTKGYQERGFGETYFEKRYFHDDCFDKYENEKESNLEKYVELKIKVMHERALRMLEKQKANLGDYFDESEAVLEKALEEPNKFLSSAEMVTAMELLRNRIRFKKEYAIGNHKVDFLIPSLKVVLEIDGKLHDFQKVKDTKRDGVILNNLNENDNGWEVVRIPTKYIEQNVRQLLTATVEMKKHKQELRRKNGGFIPTYFSKRDKEYHNGL</sequence>
<dbReference type="EMBL" id="BKAV01000021">
    <property type="protein sequence ID" value="GEQ00812.1"/>
    <property type="molecule type" value="Genomic_DNA"/>
</dbReference>
<accession>A0A380CCK4</accession>
<dbReference type="Proteomes" id="UP000321598">
    <property type="component" value="Unassembled WGS sequence"/>
</dbReference>
<name>A0A380CCK4_9STAP</name>
<evidence type="ECO:0000313" key="5">
    <source>
        <dbReference type="Proteomes" id="UP000321598"/>
    </source>
</evidence>
<organism evidence="3 4">
    <name type="scientific">Staphylococcus arlettae</name>
    <dbReference type="NCBI Taxonomy" id="29378"/>
    <lineage>
        <taxon>Bacteria</taxon>
        <taxon>Bacillati</taxon>
        <taxon>Bacillota</taxon>
        <taxon>Bacilli</taxon>
        <taxon>Bacillales</taxon>
        <taxon>Staphylococcaceae</taxon>
        <taxon>Staphylococcus</taxon>
    </lineage>
</organism>
<reference evidence="2 5" key="2">
    <citation type="submission" date="2019-07" db="EMBL/GenBank/DDBJ databases">
        <title>Whole genome shotgun sequence of Staphylococcus arlettae NBRC 109765.</title>
        <authorList>
            <person name="Hosoyama A."/>
            <person name="Uohara A."/>
            <person name="Ohji S."/>
            <person name="Ichikawa N."/>
        </authorList>
    </citation>
    <scope>NUCLEOTIDE SEQUENCE [LARGE SCALE GENOMIC DNA]</scope>
    <source>
        <strain evidence="2 5">NBRC 109765</strain>
    </source>
</reference>
<evidence type="ECO:0000313" key="4">
    <source>
        <dbReference type="Proteomes" id="UP000254956"/>
    </source>
</evidence>
<dbReference type="InterPro" id="IPR007569">
    <property type="entry name" value="DUF559"/>
</dbReference>
<evidence type="ECO:0000313" key="3">
    <source>
        <dbReference type="EMBL" id="SUJ16760.1"/>
    </source>
</evidence>
<dbReference type="Gene3D" id="3.40.960.10">
    <property type="entry name" value="VSR Endonuclease"/>
    <property type="match status" value="1"/>
</dbReference>
<proteinExistence type="predicted"/>
<evidence type="ECO:0000313" key="2">
    <source>
        <dbReference type="EMBL" id="GEQ00812.1"/>
    </source>
</evidence>
<dbReference type="AlphaFoldDB" id="A0A380CCK4"/>
<evidence type="ECO:0000259" key="1">
    <source>
        <dbReference type="Pfam" id="PF04480"/>
    </source>
</evidence>
<dbReference type="Pfam" id="PF04480">
    <property type="entry name" value="DUF559"/>
    <property type="match status" value="1"/>
</dbReference>
<protein>
    <submittedName>
        <fullName evidence="3">Protein of uncharacterized function (DUF559)</fullName>
    </submittedName>
</protein>
<dbReference type="OrthoDB" id="9757917at2"/>
<reference evidence="3 4" key="1">
    <citation type="submission" date="2018-06" db="EMBL/GenBank/DDBJ databases">
        <authorList>
            <consortium name="Pathogen Informatics"/>
            <person name="Doyle S."/>
        </authorList>
    </citation>
    <scope>NUCLEOTIDE SEQUENCE [LARGE SCALE GENOMIC DNA]</scope>
    <source>
        <strain evidence="3 4">NCTC12413</strain>
    </source>
</reference>
<dbReference type="Proteomes" id="UP000254956">
    <property type="component" value="Unassembled WGS sequence"/>
</dbReference>
<dbReference type="SUPFAM" id="SSF52980">
    <property type="entry name" value="Restriction endonuclease-like"/>
    <property type="match status" value="1"/>
</dbReference>
<dbReference type="EMBL" id="UGZE01000001">
    <property type="protein sequence ID" value="SUJ16760.1"/>
    <property type="molecule type" value="Genomic_DNA"/>
</dbReference>
<gene>
    <name evidence="3" type="ORF">NCTC12413_01076</name>
    <name evidence="2" type="ORF">SAR03_18490</name>
</gene>
<keyword evidence="5" id="KW-1185">Reference proteome</keyword>
<dbReference type="InterPro" id="IPR011335">
    <property type="entry name" value="Restrct_endonuc-II-like"/>
</dbReference>
<dbReference type="RefSeq" id="WP_103387758.1">
    <property type="nucleotide sequence ID" value="NZ_BKAV01000021.1"/>
</dbReference>